<dbReference type="EMBL" id="BAAAGE010000002">
    <property type="protein sequence ID" value="GAA0721671.1"/>
    <property type="molecule type" value="Genomic_DNA"/>
</dbReference>
<dbReference type="RefSeq" id="WP_343912476.1">
    <property type="nucleotide sequence ID" value="NZ_BAAAGE010000002.1"/>
</dbReference>
<sequence>MKNTLNSLFLGALVLASLTFTSCEKDELSSDFESVENLQETPENLNKVNTILPVSRYYSGGSNTVHTYQVLNLGVRHGTYEGRPFKLGTYDFISAPPSGTRQIFFLLAPGNKDFVMTTSTSEKSNLLRRGWRDYSTKALYSNIKKAAYIHTGAGSGRVKLYRFYGASNTDHLYTTNYNEGISAGYIYEGVIGYVYR</sequence>
<accession>A0ABP3U007</accession>
<evidence type="ECO:0000259" key="1">
    <source>
        <dbReference type="Pfam" id="PF18885"/>
    </source>
</evidence>
<dbReference type="InterPro" id="IPR043708">
    <property type="entry name" value="DUF5648"/>
</dbReference>
<dbReference type="Proteomes" id="UP001501758">
    <property type="component" value="Unassembled WGS sequence"/>
</dbReference>
<organism evidence="2 3">
    <name type="scientific">Aquimarina litoralis</name>
    <dbReference type="NCBI Taxonomy" id="584605"/>
    <lineage>
        <taxon>Bacteria</taxon>
        <taxon>Pseudomonadati</taxon>
        <taxon>Bacteroidota</taxon>
        <taxon>Flavobacteriia</taxon>
        <taxon>Flavobacteriales</taxon>
        <taxon>Flavobacteriaceae</taxon>
        <taxon>Aquimarina</taxon>
    </lineage>
</organism>
<comment type="caution">
    <text evidence="2">The sequence shown here is derived from an EMBL/GenBank/DDBJ whole genome shotgun (WGS) entry which is preliminary data.</text>
</comment>
<dbReference type="Pfam" id="PF18885">
    <property type="entry name" value="DUF5648"/>
    <property type="match status" value="1"/>
</dbReference>
<evidence type="ECO:0000313" key="2">
    <source>
        <dbReference type="EMBL" id="GAA0721671.1"/>
    </source>
</evidence>
<name>A0ABP3U007_9FLAO</name>
<proteinExistence type="predicted"/>
<protein>
    <recommendedName>
        <fullName evidence="1">DUF5648 domain-containing protein</fullName>
    </recommendedName>
</protein>
<dbReference type="PROSITE" id="PS51257">
    <property type="entry name" value="PROKAR_LIPOPROTEIN"/>
    <property type="match status" value="1"/>
</dbReference>
<feature type="domain" description="DUF5648" evidence="1">
    <location>
        <begin position="92"/>
        <end position="194"/>
    </location>
</feature>
<reference evidence="3" key="1">
    <citation type="journal article" date="2019" name="Int. J. Syst. Evol. Microbiol.">
        <title>The Global Catalogue of Microorganisms (GCM) 10K type strain sequencing project: providing services to taxonomists for standard genome sequencing and annotation.</title>
        <authorList>
            <consortium name="The Broad Institute Genomics Platform"/>
            <consortium name="The Broad Institute Genome Sequencing Center for Infectious Disease"/>
            <person name="Wu L."/>
            <person name="Ma J."/>
        </authorList>
    </citation>
    <scope>NUCLEOTIDE SEQUENCE [LARGE SCALE GENOMIC DNA]</scope>
    <source>
        <strain evidence="3">JCM 15974</strain>
    </source>
</reference>
<evidence type="ECO:0000313" key="3">
    <source>
        <dbReference type="Proteomes" id="UP001501758"/>
    </source>
</evidence>
<gene>
    <name evidence="2" type="ORF">GCM10009430_23260</name>
</gene>
<keyword evidence="3" id="KW-1185">Reference proteome</keyword>